<sequence length="89" mass="9277">MHKLIAAATLAAGLGLASTAGATPLAVPGAGAVAPDAPVTRVAGGCGPGFFRTPRGFCRPFRAYGPPRVYGRRCFVRPTPYGPRRFCRF</sequence>
<feature type="chain" id="PRO_5019163139" evidence="1">
    <location>
        <begin position="23"/>
        <end position="89"/>
    </location>
</feature>
<accession>A0A437PDJ6</accession>
<feature type="signal peptide" evidence="1">
    <location>
        <begin position="1"/>
        <end position="22"/>
    </location>
</feature>
<protein>
    <submittedName>
        <fullName evidence="2">Uncharacterized protein</fullName>
    </submittedName>
</protein>
<proteinExistence type="predicted"/>
<evidence type="ECO:0000313" key="3">
    <source>
        <dbReference type="Proteomes" id="UP000286997"/>
    </source>
</evidence>
<name>A0A437PDJ6_9HYPH</name>
<dbReference type="InterPro" id="IPR058110">
    <property type="entry name" value="GCG_CRPN_dom"/>
</dbReference>
<organism evidence="2 3">
    <name type="scientific">Methylobacterium oryzihabitans</name>
    <dbReference type="NCBI Taxonomy" id="2499852"/>
    <lineage>
        <taxon>Bacteria</taxon>
        <taxon>Pseudomonadati</taxon>
        <taxon>Pseudomonadota</taxon>
        <taxon>Alphaproteobacteria</taxon>
        <taxon>Hyphomicrobiales</taxon>
        <taxon>Methylobacteriaceae</taxon>
        <taxon>Methylobacterium</taxon>
    </lineage>
</organism>
<dbReference type="NCBIfam" id="NF047412">
    <property type="entry name" value="sig_GCG_CRPN_rpt"/>
    <property type="match status" value="1"/>
</dbReference>
<dbReference type="AlphaFoldDB" id="A0A437PDJ6"/>
<keyword evidence="3" id="KW-1185">Reference proteome</keyword>
<comment type="caution">
    <text evidence="2">The sequence shown here is derived from an EMBL/GenBank/DDBJ whole genome shotgun (WGS) entry which is preliminary data.</text>
</comment>
<reference evidence="2 3" key="1">
    <citation type="submission" date="2019-01" db="EMBL/GenBank/DDBJ databases">
        <authorList>
            <person name="Chen W.-M."/>
        </authorList>
    </citation>
    <scope>NUCLEOTIDE SEQUENCE [LARGE SCALE GENOMIC DNA]</scope>
    <source>
        <strain evidence="2 3">TER-1</strain>
    </source>
</reference>
<keyword evidence="1" id="KW-0732">Signal</keyword>
<dbReference type="Proteomes" id="UP000286997">
    <property type="component" value="Unassembled WGS sequence"/>
</dbReference>
<dbReference type="OrthoDB" id="8457022at2"/>
<evidence type="ECO:0000313" key="2">
    <source>
        <dbReference type="EMBL" id="RVU20330.1"/>
    </source>
</evidence>
<dbReference type="EMBL" id="SACP01000004">
    <property type="protein sequence ID" value="RVU20330.1"/>
    <property type="molecule type" value="Genomic_DNA"/>
</dbReference>
<evidence type="ECO:0000256" key="1">
    <source>
        <dbReference type="SAM" id="SignalP"/>
    </source>
</evidence>
<gene>
    <name evidence="2" type="ORF">EOE48_06775</name>
</gene>